<gene>
    <name evidence="3" type="ORF">KVT40_007357</name>
</gene>
<dbReference type="OrthoDB" id="10563784at2759"/>
<feature type="compositionally biased region" description="Acidic residues" evidence="1">
    <location>
        <begin position="172"/>
        <end position="184"/>
    </location>
</feature>
<feature type="transmembrane region" description="Helical" evidence="2">
    <location>
        <begin position="43"/>
        <end position="64"/>
    </location>
</feature>
<evidence type="ECO:0000256" key="2">
    <source>
        <dbReference type="SAM" id="Phobius"/>
    </source>
</evidence>
<evidence type="ECO:0000313" key="4">
    <source>
        <dbReference type="Proteomes" id="UP000809789"/>
    </source>
</evidence>
<reference evidence="3" key="1">
    <citation type="submission" date="2021-07" db="EMBL/GenBank/DDBJ databases">
        <title>Elsinoe batatas strain:CRI-CJ2 Genome sequencing and assembly.</title>
        <authorList>
            <person name="Huang L."/>
        </authorList>
    </citation>
    <scope>NUCLEOTIDE SEQUENCE</scope>
    <source>
        <strain evidence="3">CRI-CJ2</strain>
    </source>
</reference>
<feature type="region of interest" description="Disordered" evidence="1">
    <location>
        <begin position="1"/>
        <end position="37"/>
    </location>
</feature>
<proteinExistence type="predicted"/>
<feature type="region of interest" description="Disordered" evidence="1">
    <location>
        <begin position="136"/>
        <end position="217"/>
    </location>
</feature>
<accession>A0A8K0KVY7</accession>
<feature type="compositionally biased region" description="Basic and acidic residues" evidence="1">
    <location>
        <begin position="185"/>
        <end position="217"/>
    </location>
</feature>
<feature type="compositionally biased region" description="Low complexity" evidence="1">
    <location>
        <begin position="1"/>
        <end position="28"/>
    </location>
</feature>
<protein>
    <submittedName>
        <fullName evidence="3">Uncharacterized protein</fullName>
    </submittedName>
</protein>
<evidence type="ECO:0000313" key="3">
    <source>
        <dbReference type="EMBL" id="KAG8624290.1"/>
    </source>
</evidence>
<keyword evidence="4" id="KW-1185">Reference proteome</keyword>
<keyword evidence="2" id="KW-0812">Transmembrane</keyword>
<dbReference type="Proteomes" id="UP000809789">
    <property type="component" value="Unassembled WGS sequence"/>
</dbReference>
<keyword evidence="2" id="KW-0472">Membrane</keyword>
<feature type="compositionally biased region" description="Basic and acidic residues" evidence="1">
    <location>
        <begin position="86"/>
        <end position="103"/>
    </location>
</feature>
<dbReference type="EMBL" id="JAESVG020000009">
    <property type="protein sequence ID" value="KAG8624290.1"/>
    <property type="molecule type" value="Genomic_DNA"/>
</dbReference>
<keyword evidence="2" id="KW-1133">Transmembrane helix</keyword>
<organism evidence="3 4">
    <name type="scientific">Elsinoe batatas</name>
    <dbReference type="NCBI Taxonomy" id="2601811"/>
    <lineage>
        <taxon>Eukaryota</taxon>
        <taxon>Fungi</taxon>
        <taxon>Dikarya</taxon>
        <taxon>Ascomycota</taxon>
        <taxon>Pezizomycotina</taxon>
        <taxon>Dothideomycetes</taxon>
        <taxon>Dothideomycetidae</taxon>
        <taxon>Myriangiales</taxon>
        <taxon>Elsinoaceae</taxon>
        <taxon>Elsinoe</taxon>
    </lineage>
</organism>
<feature type="compositionally biased region" description="Gly residues" evidence="1">
    <location>
        <begin position="146"/>
        <end position="161"/>
    </location>
</feature>
<evidence type="ECO:0000256" key="1">
    <source>
        <dbReference type="SAM" id="MobiDB-lite"/>
    </source>
</evidence>
<feature type="region of interest" description="Disordered" evidence="1">
    <location>
        <begin position="75"/>
        <end position="105"/>
    </location>
</feature>
<name>A0A8K0KVY7_9PEZI</name>
<dbReference type="AlphaFoldDB" id="A0A8K0KVY7"/>
<comment type="caution">
    <text evidence="3">The sequence shown here is derived from an EMBL/GenBank/DDBJ whole genome shotgun (WGS) entry which is preliminary data.</text>
</comment>
<sequence length="217" mass="22836">MSPLTKAASPTKASTSTTPLTSSFSPTSNAATPEGPGERNDTVLFAVLFGVILVMLLGVTFLWCRARKTSTLLSTQLRRRSNPAPDARDAPDDVAEHEGERGRHSTVRRAAFRVYPPGSGLGLSAPELIALSAEGVREEGERRRGLSGGVGDGGNAGGSAGVEGRESAGLDGTDEVVGTDEVDWAVERRDTSVAEEGTSFRREPSGEALETIREQAR</sequence>